<accession>A0A0R3MKJ8</accession>
<evidence type="ECO:0000313" key="3">
    <source>
        <dbReference type="EMBL" id="KRR18421.1"/>
    </source>
</evidence>
<dbReference type="Gene3D" id="3.40.640.10">
    <property type="entry name" value="Type I PLP-dependent aspartate aminotransferase-like (Major domain)"/>
    <property type="match status" value="1"/>
</dbReference>
<dbReference type="EMBL" id="LLYA01000196">
    <property type="protein sequence ID" value="KRR18421.1"/>
    <property type="molecule type" value="Genomic_DNA"/>
</dbReference>
<dbReference type="Pfam" id="PF00266">
    <property type="entry name" value="Aminotran_5"/>
    <property type="match status" value="1"/>
</dbReference>
<protein>
    <recommendedName>
        <fullName evidence="2">Aminotransferase class V domain-containing protein</fullName>
    </recommendedName>
</protein>
<organism evidence="3 4">
    <name type="scientific">Bradyrhizobium retamae</name>
    <dbReference type="NCBI Taxonomy" id="1300035"/>
    <lineage>
        <taxon>Bacteria</taxon>
        <taxon>Pseudomonadati</taxon>
        <taxon>Pseudomonadota</taxon>
        <taxon>Alphaproteobacteria</taxon>
        <taxon>Hyphomicrobiales</taxon>
        <taxon>Nitrobacteraceae</taxon>
        <taxon>Bradyrhizobium</taxon>
    </lineage>
</organism>
<dbReference type="InterPro" id="IPR015421">
    <property type="entry name" value="PyrdxlP-dep_Trfase_major"/>
</dbReference>
<dbReference type="InterPro" id="IPR015424">
    <property type="entry name" value="PyrdxlP-dep_Trfase"/>
</dbReference>
<comment type="caution">
    <text evidence="3">The sequence shown here is derived from an EMBL/GenBank/DDBJ whole genome shotgun (WGS) entry which is preliminary data.</text>
</comment>
<proteinExistence type="predicted"/>
<dbReference type="SUPFAM" id="SSF53383">
    <property type="entry name" value="PLP-dependent transferases"/>
    <property type="match status" value="1"/>
</dbReference>
<dbReference type="PANTHER" id="PTHR43586:SF15">
    <property type="entry name" value="BLR3095 PROTEIN"/>
    <property type="match status" value="1"/>
</dbReference>
<reference evidence="3 4" key="1">
    <citation type="submission" date="2014-03" db="EMBL/GenBank/DDBJ databases">
        <title>Bradyrhizobium valentinum sp. nov., isolated from effective nodules of Lupinus mariae-josephae, a lupine endemic of basic-lime soils in Eastern Spain.</title>
        <authorList>
            <person name="Duran D."/>
            <person name="Rey L."/>
            <person name="Navarro A."/>
            <person name="Busquets A."/>
            <person name="Imperial J."/>
            <person name="Ruiz-Argueso T."/>
        </authorList>
    </citation>
    <scope>NUCLEOTIDE SEQUENCE [LARGE SCALE GENOMIC DNA]</scope>
    <source>
        <strain evidence="3 4">Ro19</strain>
    </source>
</reference>
<feature type="domain" description="Aminotransferase class V" evidence="2">
    <location>
        <begin position="51"/>
        <end position="356"/>
    </location>
</feature>
<name>A0A0R3MKJ8_9BRAD</name>
<keyword evidence="4" id="KW-1185">Reference proteome</keyword>
<evidence type="ECO:0000256" key="1">
    <source>
        <dbReference type="ARBA" id="ARBA00022898"/>
    </source>
</evidence>
<dbReference type="PANTHER" id="PTHR43586">
    <property type="entry name" value="CYSTEINE DESULFURASE"/>
    <property type="match status" value="1"/>
</dbReference>
<dbReference type="Proteomes" id="UP000052023">
    <property type="component" value="Unassembled WGS sequence"/>
</dbReference>
<evidence type="ECO:0000259" key="2">
    <source>
        <dbReference type="Pfam" id="PF00266"/>
    </source>
</evidence>
<dbReference type="Gene3D" id="3.90.1150.10">
    <property type="entry name" value="Aspartate Aminotransferase, domain 1"/>
    <property type="match status" value="1"/>
</dbReference>
<sequence length="383" mass="41835">MLPSQRALFEIPRQICYLNAASYSPLPLRTLEAGRAAVLRKGTPWTIEASFANQQHERARLAAARLINAEAADIALIPSVSYGVATAAKLLPIARGTRVIVLENDHSSPVLEWHTRAEAEGFAVETVRQPDDGDWTSAVLAAIERSGAPPVSLASISSVHWSDGGLIDVDKVGTALRQRSAAFLVDATQSTGVLTIDVKRLDPDFVIFPTYKWLLGPYGRAFLYVAKRHQGGIPLEQTASGRRNVRAENAVYFTDVSYVGDARRFDMGERDHFISMEMASIGMEMMVGWGAPAIAQRLTMLTERIAQAVRSIGVHVPEPHLRAPHMVSLAFKGGMPAGLVEGLASEGVYVATRLGRMRVSPHVYNDEADADRFVEVLTRRLRG</sequence>
<dbReference type="InterPro" id="IPR015422">
    <property type="entry name" value="PyrdxlP-dep_Trfase_small"/>
</dbReference>
<keyword evidence="1" id="KW-0663">Pyridoxal phosphate</keyword>
<dbReference type="AlphaFoldDB" id="A0A0R3MKJ8"/>
<evidence type="ECO:0000313" key="4">
    <source>
        <dbReference type="Proteomes" id="UP000052023"/>
    </source>
</evidence>
<gene>
    <name evidence="3" type="ORF">CQ13_35000</name>
</gene>
<dbReference type="InterPro" id="IPR000192">
    <property type="entry name" value="Aminotrans_V_dom"/>
</dbReference>